<organism evidence="2 3">
    <name type="scientific">Anopheles culicifacies</name>
    <dbReference type="NCBI Taxonomy" id="139723"/>
    <lineage>
        <taxon>Eukaryota</taxon>
        <taxon>Metazoa</taxon>
        <taxon>Ecdysozoa</taxon>
        <taxon>Arthropoda</taxon>
        <taxon>Hexapoda</taxon>
        <taxon>Insecta</taxon>
        <taxon>Pterygota</taxon>
        <taxon>Neoptera</taxon>
        <taxon>Endopterygota</taxon>
        <taxon>Diptera</taxon>
        <taxon>Nematocera</taxon>
        <taxon>Culicoidea</taxon>
        <taxon>Culicidae</taxon>
        <taxon>Anophelinae</taxon>
        <taxon>Anopheles</taxon>
        <taxon>culicifacies species complex</taxon>
    </lineage>
</organism>
<dbReference type="EnsemblMetazoa" id="ACUA008846-RA">
    <property type="protein sequence ID" value="ACUA008846-PA"/>
    <property type="gene ID" value="ACUA008846"/>
</dbReference>
<feature type="compositionally biased region" description="Pro residues" evidence="1">
    <location>
        <begin position="69"/>
        <end position="79"/>
    </location>
</feature>
<keyword evidence="3" id="KW-1185">Reference proteome</keyword>
<proteinExistence type="predicted"/>
<feature type="region of interest" description="Disordered" evidence="1">
    <location>
        <begin position="65"/>
        <end position="96"/>
    </location>
</feature>
<dbReference type="STRING" id="139723.A0A182M3X4"/>
<dbReference type="Proteomes" id="UP000075883">
    <property type="component" value="Unassembled WGS sequence"/>
</dbReference>
<evidence type="ECO:0000313" key="3">
    <source>
        <dbReference type="Proteomes" id="UP000075883"/>
    </source>
</evidence>
<sequence>MPNALRQIFPLLSSHRSFFGTVILPCSVSFLPPADITATWAEDSTPTPFLRSASPEEEINGCLLDGVPPSAPPDVPPRNPTMNRMNGRVTGNPTELGVDFEPSCLVRTPSGNVYIPSGNLANASQSIEERLKHSSALPDLGMLALGSIRNGSEPEVEHLDP</sequence>
<evidence type="ECO:0000256" key="1">
    <source>
        <dbReference type="SAM" id="MobiDB-lite"/>
    </source>
</evidence>
<reference evidence="2" key="2">
    <citation type="submission" date="2020-05" db="UniProtKB">
        <authorList>
            <consortium name="EnsemblMetazoa"/>
        </authorList>
    </citation>
    <scope>IDENTIFICATION</scope>
    <source>
        <strain evidence="2">A-37</strain>
    </source>
</reference>
<dbReference type="VEuPathDB" id="VectorBase:ACUA008846"/>
<accession>A0A182M3X4</accession>
<protein>
    <submittedName>
        <fullName evidence="2">Uncharacterized protein</fullName>
    </submittedName>
</protein>
<evidence type="ECO:0000313" key="2">
    <source>
        <dbReference type="EnsemblMetazoa" id="ACUA008846-PA"/>
    </source>
</evidence>
<name>A0A182M3X4_9DIPT</name>
<dbReference type="EMBL" id="AXCM01006379">
    <property type="status" value="NOT_ANNOTATED_CDS"/>
    <property type="molecule type" value="Genomic_DNA"/>
</dbReference>
<feature type="compositionally biased region" description="Polar residues" evidence="1">
    <location>
        <begin position="81"/>
        <end position="93"/>
    </location>
</feature>
<dbReference type="AlphaFoldDB" id="A0A182M3X4"/>
<reference evidence="3" key="1">
    <citation type="submission" date="2013-09" db="EMBL/GenBank/DDBJ databases">
        <title>The Genome Sequence of Anopheles culicifacies species A.</title>
        <authorList>
            <consortium name="The Broad Institute Genomics Platform"/>
            <person name="Neafsey D.E."/>
            <person name="Besansky N."/>
            <person name="Howell P."/>
            <person name="Walton C."/>
            <person name="Young S.K."/>
            <person name="Zeng Q."/>
            <person name="Gargeya S."/>
            <person name="Fitzgerald M."/>
            <person name="Haas B."/>
            <person name="Abouelleil A."/>
            <person name="Allen A.W."/>
            <person name="Alvarado L."/>
            <person name="Arachchi H.M."/>
            <person name="Berlin A.M."/>
            <person name="Chapman S.B."/>
            <person name="Gainer-Dewar J."/>
            <person name="Goldberg J."/>
            <person name="Griggs A."/>
            <person name="Gujja S."/>
            <person name="Hansen M."/>
            <person name="Howarth C."/>
            <person name="Imamovic A."/>
            <person name="Ireland A."/>
            <person name="Larimer J."/>
            <person name="McCowan C."/>
            <person name="Murphy C."/>
            <person name="Pearson M."/>
            <person name="Poon T.W."/>
            <person name="Priest M."/>
            <person name="Roberts A."/>
            <person name="Saif S."/>
            <person name="Shea T."/>
            <person name="Sisk P."/>
            <person name="Sykes S."/>
            <person name="Wortman J."/>
            <person name="Nusbaum C."/>
            <person name="Birren B."/>
        </authorList>
    </citation>
    <scope>NUCLEOTIDE SEQUENCE [LARGE SCALE GENOMIC DNA]</scope>
    <source>
        <strain evidence="3">A-37</strain>
    </source>
</reference>